<dbReference type="EMBL" id="PVMZ01000044">
    <property type="protein sequence ID" value="PRX05996.1"/>
    <property type="molecule type" value="Genomic_DNA"/>
</dbReference>
<comment type="caution">
    <text evidence="3">The sequence shown here is derived from an EMBL/GenBank/DDBJ whole genome shotgun (WGS) entry which is preliminary data.</text>
</comment>
<protein>
    <submittedName>
        <fullName evidence="3">Uncharacterized protein</fullName>
    </submittedName>
</protein>
<keyword evidence="2" id="KW-0472">Membrane</keyword>
<feature type="transmembrane region" description="Helical" evidence="2">
    <location>
        <begin position="6"/>
        <end position="24"/>
    </location>
</feature>
<keyword evidence="2" id="KW-0812">Transmembrane</keyword>
<proteinExistence type="predicted"/>
<sequence length="201" mass="21076">MVLSTVIGTVFTAGAFFIALPNFLDGDTKPTPPTQAGALGTTTSATTSPVPSPTTTDAAAAAASTGTGREEGAASDDPPVIFDDVVTLDSKTGVDLDGGTSKKLYKQTADADLYLDWGYILYTSARHSATYDDSYAGPQEGAYARCRTHRLASKDTAKHRFIGGGNQQYCFTTSSGHPGWVQSVNQIDDGGLLVKAVVWRD</sequence>
<accession>A0A2T0JEG2</accession>
<dbReference type="AlphaFoldDB" id="A0A2T0JEG2"/>
<feature type="compositionally biased region" description="Low complexity" evidence="1">
    <location>
        <begin position="34"/>
        <end position="67"/>
    </location>
</feature>
<evidence type="ECO:0000256" key="2">
    <source>
        <dbReference type="SAM" id="Phobius"/>
    </source>
</evidence>
<reference evidence="3 4" key="1">
    <citation type="submission" date="2018-03" db="EMBL/GenBank/DDBJ databases">
        <title>Genomic Encyclopedia of Archaeal and Bacterial Type Strains, Phase II (KMG-II): from individual species to whole genera.</title>
        <authorList>
            <person name="Goeker M."/>
        </authorList>
    </citation>
    <scope>NUCLEOTIDE SEQUENCE [LARGE SCALE GENOMIC DNA]</scope>
    <source>
        <strain evidence="3 4">DSM 43146</strain>
    </source>
</reference>
<evidence type="ECO:0000313" key="3">
    <source>
        <dbReference type="EMBL" id="PRX05996.1"/>
    </source>
</evidence>
<organism evidence="3 4">
    <name type="scientific">Actinoplanes italicus</name>
    <dbReference type="NCBI Taxonomy" id="113567"/>
    <lineage>
        <taxon>Bacteria</taxon>
        <taxon>Bacillati</taxon>
        <taxon>Actinomycetota</taxon>
        <taxon>Actinomycetes</taxon>
        <taxon>Micromonosporales</taxon>
        <taxon>Micromonosporaceae</taxon>
        <taxon>Actinoplanes</taxon>
    </lineage>
</organism>
<feature type="region of interest" description="Disordered" evidence="1">
    <location>
        <begin position="29"/>
        <end position="80"/>
    </location>
</feature>
<keyword evidence="4" id="KW-1185">Reference proteome</keyword>
<evidence type="ECO:0000313" key="4">
    <source>
        <dbReference type="Proteomes" id="UP000239415"/>
    </source>
</evidence>
<gene>
    <name evidence="3" type="ORF">CLV67_14420</name>
</gene>
<name>A0A2T0JEG2_9ACTN</name>
<keyword evidence="2" id="KW-1133">Transmembrane helix</keyword>
<dbReference type="Proteomes" id="UP000239415">
    <property type="component" value="Unassembled WGS sequence"/>
</dbReference>
<evidence type="ECO:0000256" key="1">
    <source>
        <dbReference type="SAM" id="MobiDB-lite"/>
    </source>
</evidence>